<dbReference type="AlphaFoldDB" id="A0A8W8HUH6"/>
<evidence type="ECO:0000256" key="2">
    <source>
        <dbReference type="SAM" id="MobiDB-lite"/>
    </source>
</evidence>
<feature type="compositionally biased region" description="Low complexity" evidence="2">
    <location>
        <begin position="49"/>
        <end position="61"/>
    </location>
</feature>
<feature type="region of interest" description="Disordered" evidence="2">
    <location>
        <begin position="78"/>
        <end position="168"/>
    </location>
</feature>
<dbReference type="EnsemblMetazoa" id="G1114.1">
    <property type="protein sequence ID" value="G1114.1:cds"/>
    <property type="gene ID" value="G1114"/>
</dbReference>
<keyword evidence="1" id="KW-0175">Coiled coil</keyword>
<feature type="region of interest" description="Disordered" evidence="2">
    <location>
        <begin position="15"/>
        <end position="61"/>
    </location>
</feature>
<protein>
    <submittedName>
        <fullName evidence="3">Uncharacterized protein</fullName>
    </submittedName>
</protein>
<accession>A0A8W8HUH6</accession>
<name>A0A8W8HUH6_MAGGI</name>
<feature type="compositionally biased region" description="Low complexity" evidence="2">
    <location>
        <begin position="17"/>
        <end position="30"/>
    </location>
</feature>
<proteinExistence type="predicted"/>
<evidence type="ECO:0000313" key="3">
    <source>
        <dbReference type="EnsemblMetazoa" id="G1114.1:cds"/>
    </source>
</evidence>
<evidence type="ECO:0000313" key="4">
    <source>
        <dbReference type="Proteomes" id="UP000005408"/>
    </source>
</evidence>
<feature type="compositionally biased region" description="Basic and acidic residues" evidence="2">
    <location>
        <begin position="96"/>
        <end position="105"/>
    </location>
</feature>
<feature type="region of interest" description="Disordered" evidence="2">
    <location>
        <begin position="233"/>
        <end position="256"/>
    </location>
</feature>
<feature type="coiled-coil region" evidence="1">
    <location>
        <begin position="171"/>
        <end position="212"/>
    </location>
</feature>
<evidence type="ECO:0000256" key="1">
    <source>
        <dbReference type="SAM" id="Coils"/>
    </source>
</evidence>
<organism evidence="3 4">
    <name type="scientific">Magallana gigas</name>
    <name type="common">Pacific oyster</name>
    <name type="synonym">Crassostrea gigas</name>
    <dbReference type="NCBI Taxonomy" id="29159"/>
    <lineage>
        <taxon>Eukaryota</taxon>
        <taxon>Metazoa</taxon>
        <taxon>Spiralia</taxon>
        <taxon>Lophotrochozoa</taxon>
        <taxon>Mollusca</taxon>
        <taxon>Bivalvia</taxon>
        <taxon>Autobranchia</taxon>
        <taxon>Pteriomorphia</taxon>
        <taxon>Ostreida</taxon>
        <taxon>Ostreoidea</taxon>
        <taxon>Ostreidae</taxon>
        <taxon>Magallana</taxon>
    </lineage>
</organism>
<feature type="compositionally biased region" description="Polar residues" evidence="2">
    <location>
        <begin position="238"/>
        <end position="252"/>
    </location>
</feature>
<dbReference type="Proteomes" id="UP000005408">
    <property type="component" value="Unassembled WGS sequence"/>
</dbReference>
<feature type="compositionally biased region" description="Basic and acidic residues" evidence="2">
    <location>
        <begin position="136"/>
        <end position="145"/>
    </location>
</feature>
<feature type="compositionally biased region" description="Basic and acidic residues" evidence="2">
    <location>
        <begin position="155"/>
        <end position="165"/>
    </location>
</feature>
<reference evidence="3" key="1">
    <citation type="submission" date="2022-08" db="UniProtKB">
        <authorList>
            <consortium name="EnsemblMetazoa"/>
        </authorList>
    </citation>
    <scope>IDENTIFICATION</scope>
    <source>
        <strain evidence="3">05x7-T-G4-1.051#20</strain>
    </source>
</reference>
<feature type="compositionally biased region" description="Low complexity" evidence="2">
    <location>
        <begin position="79"/>
        <end position="95"/>
    </location>
</feature>
<keyword evidence="4" id="KW-1185">Reference proteome</keyword>
<sequence>MLSVKEVLPNLNLESITLPPSLTGGSLSSSRESSVEKEDVKINPIIITEASSPESDSLSLSASSLPLRRFVEGSDHITAESAASTSESRSLGLSSESRKEEAEKQRRAKSPSARVKDKSRVRSPRLHSPQDTDEEHLEHSSDRVDGLNSSVNSLHDNKSGSREEAPVGALVELLETEVDTLKDRLDEKHKELVKMQESNQDLKSRLQTVGREKDISQLWSDLFTASARDAESAKHNIADQQGEGSNTENAEVTTMRRQKKLCQEALRDLKQEKDKFMKMSAEWNKKIRNLELQLKESSAKVESQQEMMKIKENEIKRLETDLKANLQKIREYEREILKLKASGDGIQAVERKNG</sequence>